<evidence type="ECO:0000313" key="5">
    <source>
        <dbReference type="Proteomes" id="UP000005640"/>
    </source>
</evidence>
<proteinExistence type="evidence at protein level"/>
<reference evidence="4 5" key="2">
    <citation type="journal article" date="2004" name="Nature">
        <title>The DNA sequence and analysis of human chromosome 13.</title>
        <authorList>
            <person name="Dunham A."/>
            <person name="Matthews L.H."/>
            <person name="Burton J."/>
            <person name="Ashurst J.L."/>
            <person name="Howe K.L."/>
            <person name="Ashcroft K.J."/>
            <person name="Beare D.M."/>
            <person name="Burford D.C."/>
            <person name="Hunt S.E."/>
            <person name="Griffiths-Jones S."/>
            <person name="Jones M.C."/>
            <person name="Keenan S.J."/>
            <person name="Oliver K."/>
            <person name="Scott C.E."/>
            <person name="Ainscough R."/>
            <person name="Almeida J.P."/>
            <person name="Ambrose K.D."/>
            <person name="Andrews D.T."/>
            <person name="Ashwell R.I."/>
            <person name="Babbage A.K."/>
            <person name="Bagguley C.L."/>
            <person name="Bailey J."/>
            <person name="Bannerjee R."/>
            <person name="Barlow K.F."/>
            <person name="Bates K."/>
            <person name="Beasley H."/>
            <person name="Bird C.P."/>
            <person name="Bray-Allen S."/>
            <person name="Brown A.J."/>
            <person name="Brown J.Y."/>
            <person name="Burrill W."/>
            <person name="Carder C."/>
            <person name="Carter N.P."/>
            <person name="Chapman J.C."/>
            <person name="Clamp M.E."/>
            <person name="Clark S.Y."/>
            <person name="Clarke G."/>
            <person name="Clee C.M."/>
            <person name="Clegg S.C."/>
            <person name="Cobley V."/>
            <person name="Collins J.E."/>
            <person name="Corby N."/>
            <person name="Coville G.J."/>
            <person name="Deloukas P."/>
            <person name="Dhami P."/>
            <person name="Dunham I."/>
            <person name="Dunn M."/>
            <person name="Earthrowl M.E."/>
            <person name="Ellington A.G."/>
            <person name="Faulkner L."/>
            <person name="Frankish A.G."/>
            <person name="Frankland J."/>
            <person name="French L."/>
            <person name="Garner P."/>
            <person name="Garnett J."/>
            <person name="Gilbert J.G."/>
            <person name="Gilson C.J."/>
            <person name="Ghori J."/>
            <person name="Grafham D.V."/>
            <person name="Gribble S.M."/>
            <person name="Griffiths C."/>
            <person name="Hall R.E."/>
            <person name="Hammond S."/>
            <person name="Harley J.L."/>
            <person name="Hart E.A."/>
            <person name="Heath P.D."/>
            <person name="Howden P.J."/>
            <person name="Huckle E.J."/>
            <person name="Hunt P.J."/>
            <person name="Hunt A.R."/>
            <person name="Johnson C."/>
            <person name="Johnson D."/>
            <person name="Kay M."/>
            <person name="Kimberley A.M."/>
            <person name="King A."/>
            <person name="Laird G.K."/>
            <person name="Langford C.J."/>
            <person name="Lawlor S."/>
            <person name="Leongamornlert D.A."/>
            <person name="Lloyd D.M."/>
            <person name="Lloyd C."/>
            <person name="Loveland J.E."/>
            <person name="Lovell J."/>
            <person name="Martin S."/>
            <person name="Mashreghi-Mohammadi M."/>
            <person name="McLaren S.J."/>
            <person name="McMurray A."/>
            <person name="Milne S."/>
            <person name="Moore M.J."/>
            <person name="Nickerson T."/>
            <person name="Palmer S.A."/>
            <person name="Pearce A.V."/>
            <person name="Peck A.I."/>
            <person name="Pelan S."/>
            <person name="Phillimore B."/>
            <person name="Porter K.M."/>
            <person name="Rice C.M."/>
            <person name="Searle S."/>
            <person name="Sehra H.K."/>
            <person name="Shownkeen R."/>
            <person name="Skuce C.D."/>
            <person name="Smith M."/>
            <person name="Steward C.A."/>
            <person name="Sycamore N."/>
            <person name="Tester J."/>
            <person name="Thomas D.W."/>
            <person name="Tracey A."/>
            <person name="Tromans A."/>
            <person name="Tubby B."/>
            <person name="Wall M."/>
            <person name="Wallis J.M."/>
            <person name="West A.P."/>
            <person name="Whitehead S.L."/>
            <person name="Willey D.L."/>
            <person name="Wilming L."/>
            <person name="Wray P.W."/>
            <person name="Wright M.W."/>
            <person name="Young L."/>
            <person name="Coulson A."/>
            <person name="Durbin R."/>
            <person name="Hubbard T."/>
            <person name="Sulston J.E."/>
            <person name="Beck S."/>
            <person name="Bentley D.R."/>
            <person name="Rogers J."/>
            <person name="Ross M.T."/>
        </authorList>
    </citation>
    <scope>NUCLEOTIDE SEQUENCE [LARGE SCALE GENOMIC DNA]</scope>
</reference>
<evidence type="ECO:0007829" key="6">
    <source>
        <dbReference type="PeptideAtlas" id="A0A0U1RQK4"/>
    </source>
</evidence>
<dbReference type="OpenTargets" id="ENSG00000153531"/>
<dbReference type="CTD" id="113622"/>
<keyword evidence="5" id="KW-1185">Reference proteome</keyword>
<keyword evidence="2" id="KW-0479">Metal-binding</keyword>
<name>A0A0U1RQK4_HUMAN</name>
<dbReference type="InterPro" id="IPR050792">
    <property type="entry name" value="ADP-ribosylglycohydrolase"/>
</dbReference>
<feature type="compositionally biased region" description="Polar residues" evidence="3">
    <location>
        <begin position="993"/>
        <end position="1048"/>
    </location>
</feature>
<evidence type="ECO:0000256" key="2">
    <source>
        <dbReference type="PIRSR" id="PIRSR605502-1"/>
    </source>
</evidence>
<keyword evidence="6 7" id="KW-1267">Proteomics identification</keyword>
<gene>
    <name evidence="4" type="primary">ADPRHL1</name>
</gene>
<dbReference type="Gene3D" id="1.10.4080.10">
    <property type="entry name" value="ADP-ribosylation/Crystallin J1"/>
    <property type="match status" value="1"/>
</dbReference>
<comment type="cofactor">
    <cofactor evidence="2">
        <name>Mg(2+)</name>
        <dbReference type="ChEBI" id="CHEBI:18420"/>
    </cofactor>
    <text evidence="2">Binds 2 magnesium ions per subunit.</text>
</comment>
<accession>A0A0U1RQK4</accession>
<feature type="binding site" evidence="2">
    <location>
        <position position="57"/>
    </location>
    <ligand>
        <name>Mg(2+)</name>
        <dbReference type="ChEBI" id="CHEBI:18420"/>
        <label>1</label>
    </ligand>
</feature>
<feature type="compositionally biased region" description="Polar residues" evidence="3">
    <location>
        <begin position="1531"/>
        <end position="1543"/>
    </location>
</feature>
<dbReference type="GeneTree" id="ENSGT00530000063627"/>
<feature type="compositionally biased region" description="Basic and acidic residues" evidence="3">
    <location>
        <begin position="1796"/>
        <end position="1805"/>
    </location>
</feature>
<protein>
    <submittedName>
        <fullName evidence="4">ADP-ribosylhydrolase like 1</fullName>
    </submittedName>
</protein>
<evidence type="ECO:0000256" key="3">
    <source>
        <dbReference type="SAM" id="MobiDB-lite"/>
    </source>
</evidence>
<evidence type="ECO:0000256" key="1">
    <source>
        <dbReference type="ARBA" id="ARBA00010702"/>
    </source>
</evidence>
<dbReference type="OMA" id="LGRQQSH"/>
<feature type="region of interest" description="Disordered" evidence="3">
    <location>
        <begin position="910"/>
        <end position="1064"/>
    </location>
</feature>
<dbReference type="GO" id="GO:0003875">
    <property type="term" value="F:ADP-ribosylarginine hydrolase activity"/>
    <property type="evidence" value="ECO:0007669"/>
    <property type="project" value="UniProtKB-ARBA"/>
</dbReference>
<comment type="similarity">
    <text evidence="1">Belongs to the ADP-ribosylglycohydrolase family.</text>
</comment>
<dbReference type="Ensembl" id="ENST00000612156.3">
    <property type="protein sequence ID" value="ENSP00000489048.1"/>
    <property type="gene ID" value="ENSG00000153531.15"/>
</dbReference>
<feature type="compositionally biased region" description="Polar residues" evidence="3">
    <location>
        <begin position="1379"/>
        <end position="1389"/>
    </location>
</feature>
<feature type="region of interest" description="Disordered" evidence="3">
    <location>
        <begin position="1258"/>
        <end position="1941"/>
    </location>
</feature>
<feature type="compositionally biased region" description="Basic and acidic residues" evidence="3">
    <location>
        <begin position="1906"/>
        <end position="1928"/>
    </location>
</feature>
<dbReference type="PANTHER" id="PTHR16222">
    <property type="entry name" value="ADP-RIBOSYLGLYCOHYDROLASE"/>
    <property type="match status" value="1"/>
</dbReference>
<keyword evidence="2" id="KW-0460">Magnesium</keyword>
<feature type="compositionally biased region" description="Basic and acidic residues" evidence="3">
    <location>
        <begin position="1156"/>
        <end position="1171"/>
    </location>
</feature>
<dbReference type="MassIVE" id="A0A0U1RQK4"/>
<dbReference type="Pfam" id="PF03747">
    <property type="entry name" value="ADP_ribosyl_GH"/>
    <property type="match status" value="1"/>
</dbReference>
<feature type="compositionally biased region" description="Low complexity" evidence="3">
    <location>
        <begin position="1110"/>
        <end position="1126"/>
    </location>
</feature>
<feature type="binding site" evidence="2">
    <location>
        <position position="56"/>
    </location>
    <ligand>
        <name>Mg(2+)</name>
        <dbReference type="ChEBI" id="CHEBI:18420"/>
        <label>1</label>
    </ligand>
</feature>
<feature type="compositionally biased region" description="Low complexity" evidence="3">
    <location>
        <begin position="1782"/>
        <end position="1793"/>
    </location>
</feature>
<dbReference type="ChiTaRS" id="ADPRHL1">
    <property type="organism name" value="human"/>
</dbReference>
<feature type="compositionally biased region" description="Basic and acidic residues" evidence="3">
    <location>
        <begin position="1297"/>
        <end position="1312"/>
    </location>
</feature>
<feature type="compositionally biased region" description="Basic and acidic residues" evidence="3">
    <location>
        <begin position="641"/>
        <end position="650"/>
    </location>
</feature>
<evidence type="ECO:0007829" key="7">
    <source>
        <dbReference type="ProteomicsDB" id="A0A0U1RQK4"/>
    </source>
</evidence>
<dbReference type="FunFam" id="1.10.4080.10:FF:000002">
    <property type="entry name" value="ADP-ribosylarginine hydrolase isoform X1"/>
    <property type="match status" value="1"/>
</dbReference>
<dbReference type="InterPro" id="IPR005502">
    <property type="entry name" value="Ribosyl_crysJ1"/>
</dbReference>
<sequence>MEKFKAAMLLGSVGDALGYRNVCKENSTVGMKIQEELQRSGGLDHLVLSPGEWPVSDNTIMHIATAEALTTDYWCLDDLYREMVRCYVEIVEKLPERRPDPATIEGCAQLKPNNYLLAWHTPFNEKGSGFGAATKAMCIGLRYWKPERLETLIEVSVECGRMTHNHPTGFLGSLCTALFVSFAAQGKPLVQWGRDMLRAVPLAEEYCRKTIRHTAEYQEHWFYFEAKWQFYLEERKISKDSENKAIFPDNYDAEEREKTYRKWSSEGRGGRRGHDAPMIAYDALLAAGNSWTELCHRAMFHGGESAATGTIAGCLFGLLYGLDLVPKGLYQDLEDKEKLEDLGAALYRLSTEENRKSSKTCSDVMSVDAQTLKKKMGKLACDPAAHSILSSLLLYVTGRADRPPGTEAGGSRPSHQPQTQEATQRPTRFQLLQAKFLGTGRERYLKRTREVGRLISKDKQGPGGGLVGATINKLLEKTKEPAPKPCLSEKPRWGHPAGKSTVKNILKIFLAAEEKEAKEKEAREKPPVERPKAARGLLPKIMGKSSVLSKLREKFEQNSCLCSEASALRLHTQERKKRNLQRKRMHRPEVRVLHTATMASTCVKMPPARFLACTAEPLPALSIATVVCGPRSWLSHCTKISHSEARRPPRGEASVPPSARETGPSGNKAVGKGPLEEEPQRQPRPSKPVTPQVMAQRDGHAVPSLAFSCAPCTGGVLPGLVPASSPLGPASPWGTGSAGGDGTADPTAESTAGGVQEVRGARLTWPPGPPGECAGEGPEITMTVCSSEDEREGAGFPDPGRDPLFATQKYFPEQKVPEHIPPLNAPSVQAARRTQPATEPPRITVQIPVVHEMPAPPTRLQNMSSGENKPCICGGENVVENAHTEFPTVTENRRGHRAPVELSKLSGMQAGLSASSPQGPRAAPRLAAARGAVGADHSVPETLLTQRLQTDPAGGKENKGSFENSHGPRNPDDISGERTSELRDVKHPLPESNEISMQKKGSATNDPAASQNLLRGNTSHASSSQQVPSPTGRNPTGAPTSLAASSKGRTGPEGVTPMGMTVPGALEECRRPLLIESSQPLKAAEEITSHDVRENPLSSLNEPPKPGMKACGAMAAAGSVASRATPAPAPGSTQSPGDRTAGEPETLGQWGSRALSESHPRGEALPRDPHSHGLLAPGGSLEPKSGAAGRSLLRGVALVQHPEDIATLARHPEDAAALARHPEAARLYISNTSAASRHTAAVGGRKDVAVEGNLLGFSTESGIPASDHPRPQARSVAESPSYGPGLPPSPPENPQAKGREGVRFPRGAEPDHLLPAVPPAEVDMGWVGGTHQRGPPHLQAHLPPTAGDTQAKLRASVPEPRTQAGESQERPLTQADLGRQQSHQAQEETPQPGDAGKRVAPSGSKVVLNPAKEPQTWWAQDLAGDKGMAIGVGGACQRSDQGQQHLQGPWEERGRSTAWGEGTRAARNPAVPPGEPEGPGSPAAQGQAQKQVQEWDRGQVQGHAQEQAQWQTQIEAQGQAQEQAQGGTQGHSQGQAQKQFQNWAQGQAQGHAQEQAQWQTQIEAQGQAQEPAQGGAQGQVQGQAQKWAQGQIQGQAQKQVQGEVQKWAQEEAQGQAQWQTQIKAQKWAQEQTQKGAQERVQGQAQKGAQERAQEQAQEQTQIEAQGQAQKGAQERAREQAQKGAQERAREQAQKGAQERAREQAQKGAQERAREQAQKGAQERAREQAQKGAQERAREQAQKGAQERAQEQGREQTHIEAQGQAQKGAQEWARDRARDQGWEQTQIETQRQTQKGAQERAWEQGREQALTSGMAPRAWEQPISGIAEGVDAAGRSGGSRSPAPRDGGQSGGSGLGEPSAGYPPPGSRPLRGKSIATSPLGLGKSPTEPKPEAGGCGTPQAPAQEGSPDHPGAERALQDRMEASEPERRGRSRHLAKYKAQSFRDQRAFDLSFRPMSVRASDTSELPK</sequence>
<dbReference type="Antibodypedia" id="25929">
    <property type="antibodies" value="62 antibodies from 18 providers"/>
</dbReference>
<feature type="compositionally biased region" description="Basic and acidic residues" evidence="3">
    <location>
        <begin position="969"/>
        <end position="989"/>
    </location>
</feature>
<feature type="compositionally biased region" description="Low complexity" evidence="3">
    <location>
        <begin position="1498"/>
        <end position="1526"/>
    </location>
</feature>
<feature type="compositionally biased region" description="Polar residues" evidence="3">
    <location>
        <begin position="413"/>
        <end position="427"/>
    </location>
</feature>
<dbReference type="EMBL" id="AL160251">
    <property type="status" value="NOT_ANNOTATED_CDS"/>
    <property type="molecule type" value="Genomic_DNA"/>
</dbReference>
<dbReference type="RefSeq" id="NP_001381736.1">
    <property type="nucleotide sequence ID" value="NM_001394807.1"/>
</dbReference>
<feature type="compositionally biased region" description="Basic and acidic residues" evidence="3">
    <location>
        <begin position="1672"/>
        <end position="1757"/>
    </location>
</feature>
<dbReference type="HGNC" id="HGNC:21303">
    <property type="gene designation" value="ADPRHL1"/>
</dbReference>
<reference evidence="4 5" key="3">
    <citation type="journal article" date="2004" name="Nature">
        <title>Finishing the euchromatic sequence of the human genome.</title>
        <authorList>
            <consortium name="International Human Genome Sequencing Consortium"/>
        </authorList>
    </citation>
    <scope>NUCLEOTIDE SEQUENCE [LARGE SCALE GENOMIC DNA]</scope>
</reference>
<dbReference type="OrthoDB" id="10250509at2759"/>
<feature type="compositionally biased region" description="Low complexity" evidence="3">
    <location>
        <begin position="1759"/>
        <end position="1770"/>
    </location>
</feature>
<feature type="compositionally biased region" description="Basic and acidic residues" evidence="3">
    <location>
        <begin position="1083"/>
        <end position="1094"/>
    </location>
</feature>
<dbReference type="PANTHER" id="PTHR16222:SF23">
    <property type="entry name" value="INACTIVE ADP-RIBOSYLTRANSFERASE ARH2"/>
    <property type="match status" value="1"/>
</dbReference>
<reference evidence="4" key="5">
    <citation type="submission" date="2025-09" db="UniProtKB">
        <authorList>
            <consortium name="Ensembl"/>
        </authorList>
    </citation>
    <scope>IDENTIFICATION</scope>
</reference>
<feature type="compositionally biased region" description="Low complexity" evidence="3">
    <location>
        <begin position="1478"/>
        <end position="1491"/>
    </location>
</feature>
<feature type="compositionally biased region" description="Low complexity" evidence="3">
    <location>
        <begin position="917"/>
        <end position="935"/>
    </location>
</feature>
<reference evidence="4" key="4">
    <citation type="submission" date="2025-08" db="UniProtKB">
        <authorList>
            <consortium name="Ensembl"/>
        </authorList>
    </citation>
    <scope>IDENTIFICATION</scope>
</reference>
<dbReference type="SMR" id="A0A0U1RQK4"/>
<feature type="compositionally biased region" description="Low complexity" evidence="3">
    <location>
        <begin position="1654"/>
        <end position="1671"/>
    </location>
</feature>
<feature type="region of interest" description="Disordered" evidence="3">
    <location>
        <begin position="400"/>
        <end position="427"/>
    </location>
</feature>
<feature type="compositionally biased region" description="Basic and acidic residues" evidence="3">
    <location>
        <begin position="1771"/>
        <end position="1780"/>
    </location>
</feature>
<feature type="region of interest" description="Disordered" evidence="3">
    <location>
        <begin position="1081"/>
        <end position="1188"/>
    </location>
</feature>
<evidence type="ECO:0000313" key="4">
    <source>
        <dbReference type="Ensembl" id="ENSP00000489048.1"/>
    </source>
</evidence>
<dbReference type="ExpressionAtlas" id="A0A0U1RQK4">
    <property type="expression patterns" value="baseline and differential"/>
</dbReference>
<dbReference type="MANE-Select" id="ENST00000612156.3">
    <property type="protein sequence ID" value="ENSP00000489048.1"/>
    <property type="RefSeq nucleotide sequence ID" value="NM_001394807.1"/>
    <property type="RefSeq protein sequence ID" value="NP_001381736.1"/>
</dbReference>
<dbReference type="SUPFAM" id="SSF101478">
    <property type="entry name" value="ADP-ribosylglycohydrolase"/>
    <property type="match status" value="1"/>
</dbReference>
<reference evidence="4 5" key="1">
    <citation type="journal article" date="2001" name="Nature">
        <title>Initial sequencing and analysis of the human genome.</title>
        <authorList>
            <consortium name="International Human Genome Sequencing Consortium"/>
            <person name="Lander E.S."/>
            <person name="Linton L.M."/>
            <person name="Birren B."/>
            <person name="Nusbaum C."/>
            <person name="Zody M.C."/>
            <person name="Baldwin J."/>
            <person name="Devon K."/>
            <person name="Dewar K."/>
            <person name="Doyle M."/>
            <person name="FitzHugh W."/>
            <person name="Funke R."/>
            <person name="Gage D."/>
            <person name="Harris K."/>
            <person name="Heaford A."/>
            <person name="Howland J."/>
            <person name="Kann L."/>
            <person name="Lehoczky J."/>
            <person name="LeVine R."/>
            <person name="McEwan P."/>
            <person name="McKernan K."/>
            <person name="Meldrim J."/>
            <person name="Mesirov J.P."/>
            <person name="Miranda C."/>
            <person name="Morris W."/>
            <person name="Naylor J."/>
            <person name="Raymond C."/>
            <person name="Rosetti M."/>
            <person name="Santos R."/>
            <person name="Sheridan A."/>
            <person name="Sougnez C."/>
            <person name="Stange-Thomann N."/>
            <person name="Stojanovic N."/>
            <person name="Subramanian A."/>
            <person name="Wyman D."/>
            <person name="Rogers J."/>
            <person name="Sulston J."/>
            <person name="Ainscough R."/>
            <person name="Beck S."/>
            <person name="Bentley D."/>
            <person name="Burton J."/>
            <person name="Clee C."/>
            <person name="Carter N."/>
            <person name="Coulson A."/>
            <person name="Deadman R."/>
            <person name="Deloukas P."/>
            <person name="Dunham A."/>
            <person name="Dunham I."/>
            <person name="Durbin R."/>
            <person name="French L."/>
            <person name="Grafham D."/>
            <person name="Gregory S."/>
            <person name="Hubbard T."/>
            <person name="Humphray S."/>
            <person name="Hunt A."/>
            <person name="Jones M."/>
            <person name="Lloyd C."/>
            <person name="McMurray A."/>
            <person name="Matthews L."/>
            <person name="Mercer S."/>
            <person name="Milne S."/>
            <person name="Mullikin J.C."/>
            <person name="Mungall A."/>
            <person name="Plumb R."/>
            <person name="Ross M."/>
            <person name="Shownkeen R."/>
            <person name="Sims S."/>
            <person name="Waterston R.H."/>
            <person name="Wilson R.K."/>
            <person name="Hillier L.W."/>
            <person name="McPherson J.D."/>
            <person name="Marra M.A."/>
            <person name="Mardis E.R."/>
            <person name="Fulton L.A."/>
            <person name="Chinwalla A.T."/>
            <person name="Pepin K.H."/>
            <person name="Gish W.R."/>
            <person name="Chissoe S.L."/>
            <person name="Wendl M.C."/>
            <person name="Delehaunty K.D."/>
            <person name="Miner T.L."/>
            <person name="Delehaunty A."/>
            <person name="Kramer J.B."/>
            <person name="Cook L.L."/>
            <person name="Fulton R.S."/>
            <person name="Johnson D.L."/>
            <person name="Minx P.J."/>
            <person name="Clifton S.W."/>
            <person name="Hawkins T."/>
            <person name="Branscomb E."/>
            <person name="Predki P."/>
            <person name="Richardson P."/>
            <person name="Wenning S."/>
            <person name="Slezak T."/>
            <person name="Doggett N."/>
            <person name="Cheng J.F."/>
            <person name="Olsen A."/>
            <person name="Lucas S."/>
            <person name="Elkin C."/>
            <person name="Uberbacher E."/>
            <person name="Frazier M."/>
            <person name="Gibbs R.A."/>
            <person name="Muzny D.M."/>
            <person name="Scherer S.E."/>
            <person name="Bouck J.B."/>
            <person name="Sodergren E.J."/>
            <person name="Worley K.C."/>
            <person name="Rives C.M."/>
            <person name="Gorrell J.H."/>
            <person name="Metzker M.L."/>
            <person name="Naylor S.L."/>
            <person name="Kucherlapati R.S."/>
            <person name="Nelson D.L."/>
            <person name="Weinstock G.M."/>
            <person name="Sakaki Y."/>
            <person name="Fujiyama A."/>
            <person name="Hattori M."/>
            <person name="Yada T."/>
            <person name="Toyoda A."/>
            <person name="Itoh T."/>
            <person name="Kawagoe C."/>
            <person name="Watanabe H."/>
            <person name="Totoki Y."/>
            <person name="Taylor T."/>
            <person name="Weissenbach J."/>
            <person name="Heilig R."/>
            <person name="Saurin W."/>
            <person name="Artiguenave F."/>
            <person name="Brottier P."/>
            <person name="Bruls T."/>
            <person name="Pelletier E."/>
            <person name="Robert C."/>
            <person name="Wincker P."/>
            <person name="Smith D.R."/>
            <person name="Doucette-Stamm L."/>
            <person name="Rubenfield M."/>
            <person name="Weinstock K."/>
            <person name="Lee H.M."/>
            <person name="Dubois J."/>
            <person name="Rosenthal A."/>
            <person name="Platzer M."/>
            <person name="Nyakatura G."/>
            <person name="Taudien S."/>
            <person name="Rump A."/>
            <person name="Yang H."/>
            <person name="Yu J."/>
            <person name="Wang J."/>
            <person name="Huang G."/>
            <person name="Gu J."/>
            <person name="Hood L."/>
            <person name="Rowen L."/>
            <person name="Madan A."/>
            <person name="Qin S."/>
            <person name="Davis R.W."/>
            <person name="Federspiel N.A."/>
            <person name="Abola A.P."/>
            <person name="Proctor M.J."/>
            <person name="Myers R.M."/>
            <person name="Schmutz J."/>
            <person name="Dickson M."/>
            <person name="Grimwood J."/>
            <person name="Cox D.R."/>
            <person name="Olson M.V."/>
            <person name="Kaul R."/>
            <person name="Raymond C."/>
            <person name="Shimizu N."/>
            <person name="Kawasaki K."/>
            <person name="Minoshima S."/>
            <person name="Evans G.A."/>
            <person name="Athanasiou M."/>
            <person name="Schultz R."/>
            <person name="Roe B.A."/>
            <person name="Chen F."/>
            <person name="Pan H."/>
            <person name="Ramser J."/>
            <person name="Lehrach H."/>
            <person name="Reinhardt R."/>
            <person name="McCombie W.R."/>
            <person name="de la Bastide M."/>
            <person name="Dedhia N."/>
            <person name="Blocker H."/>
            <person name="Hornischer K."/>
            <person name="Nordsiek G."/>
            <person name="Agarwala R."/>
            <person name="Aravind L."/>
            <person name="Bailey J.A."/>
            <person name="Bateman A."/>
            <person name="Batzoglou S."/>
            <person name="Birney E."/>
            <person name="Bork P."/>
            <person name="Brown D.G."/>
            <person name="Burge C.B."/>
            <person name="Cerutti L."/>
            <person name="Chen H.C."/>
            <person name="Church D."/>
            <person name="Clamp M."/>
            <person name="Copley R.R."/>
            <person name="Doerks T."/>
            <person name="Eddy S.R."/>
            <person name="Eichler E.E."/>
            <person name="Furey T.S."/>
            <person name="Galagan J."/>
            <person name="Gilbert J.G."/>
            <person name="Harmon C."/>
            <person name="Hayashizaki Y."/>
            <person name="Haussler D."/>
            <person name="Hermjakob H."/>
            <person name="Hokamp K."/>
            <person name="Jang W."/>
            <person name="Johnson L.S."/>
            <person name="Jones T.A."/>
            <person name="Kasif S."/>
            <person name="Kaspryzk A."/>
            <person name="Kennedy S."/>
            <person name="Kent W.J."/>
            <person name="Kitts P."/>
            <person name="Koonin E.V."/>
            <person name="Korf I."/>
            <person name="Kulp D."/>
            <person name="Lancet D."/>
            <person name="Lowe T.M."/>
            <person name="McLysaght A."/>
            <person name="Mikkelsen T."/>
            <person name="Moran J.V."/>
            <person name="Mulder N."/>
            <person name="Pollara V.J."/>
            <person name="Ponting C.P."/>
            <person name="Schuler G."/>
            <person name="Schultz J."/>
            <person name="Slater G."/>
            <person name="Smit A.F."/>
            <person name="Stupka E."/>
            <person name="Szustakowski J."/>
            <person name="Thierry-Mieg D."/>
            <person name="Thierry-Mieg J."/>
            <person name="Wagner L."/>
            <person name="Wallis J."/>
            <person name="Wheeler R."/>
            <person name="Williams A."/>
            <person name="Wolf Y.I."/>
            <person name="Wolfe K.H."/>
            <person name="Yang S.P."/>
            <person name="Yeh R.F."/>
            <person name="Collins F."/>
            <person name="Guyer M.S."/>
            <person name="Peterson J."/>
            <person name="Felsenfeld A."/>
            <person name="Wetterstrand K.A."/>
            <person name="Patrinos A."/>
            <person name="Morgan M.J."/>
            <person name="de Jong P."/>
            <person name="Catanese J.J."/>
            <person name="Osoegawa K."/>
            <person name="Shizuya H."/>
            <person name="Choi S."/>
            <person name="Chen Y.J."/>
        </authorList>
    </citation>
    <scope>NUCLEOTIDE SEQUENCE [LARGE SCALE GENOMIC DNA]</scope>
</reference>
<dbReference type="VEuPathDB" id="HostDB:ENSG00000153531"/>
<feature type="region of interest" description="Disordered" evidence="3">
    <location>
        <begin position="727"/>
        <end position="754"/>
    </location>
</feature>
<dbReference type="Proteomes" id="UP000005640">
    <property type="component" value="Chromosome 13"/>
</dbReference>
<dbReference type="InterPro" id="IPR036705">
    <property type="entry name" value="Ribosyl_crysJ1_sf"/>
</dbReference>
<feature type="region of interest" description="Disordered" evidence="3">
    <location>
        <begin position="641"/>
        <end position="698"/>
    </location>
</feature>
<dbReference type="Bgee" id="ENSG00000153531">
    <property type="expression patterns" value="Expressed in left ventricle myocardium and 164 other cell types or tissues"/>
</dbReference>
<dbReference type="GO" id="GO:0046872">
    <property type="term" value="F:metal ion binding"/>
    <property type="evidence" value="ECO:0007669"/>
    <property type="project" value="UniProtKB-KW"/>
</dbReference>
<feature type="compositionally biased region" description="Low complexity" evidence="3">
    <location>
        <begin position="1544"/>
        <end position="1629"/>
    </location>
</feature>
<organism evidence="4 5">
    <name type="scientific">Homo sapiens</name>
    <name type="common">Human</name>
    <dbReference type="NCBI Taxonomy" id="9606"/>
    <lineage>
        <taxon>Eukaryota</taxon>
        <taxon>Metazoa</taxon>
        <taxon>Chordata</taxon>
        <taxon>Craniata</taxon>
        <taxon>Vertebrata</taxon>
        <taxon>Euteleostomi</taxon>
        <taxon>Mammalia</taxon>
        <taxon>Eutheria</taxon>
        <taxon>Euarchontoglires</taxon>
        <taxon>Primates</taxon>
        <taxon>Haplorrhini</taxon>
        <taxon>Catarrhini</taxon>
        <taxon>Hominidae</taxon>
        <taxon>Homo</taxon>
    </lineage>
</organism>
<dbReference type="GeneID" id="113622"/>